<dbReference type="InterPro" id="IPR013783">
    <property type="entry name" value="Ig-like_fold"/>
</dbReference>
<evidence type="ECO:0000256" key="2">
    <source>
        <dbReference type="ARBA" id="ARBA00007401"/>
    </source>
</evidence>
<accession>A0A4R0H205</accession>
<dbReference type="Pfam" id="PF02836">
    <property type="entry name" value="Glyco_hydro_2_C"/>
    <property type="match status" value="1"/>
</dbReference>
<keyword evidence="5" id="KW-0378">Hydrolase</keyword>
<dbReference type="Proteomes" id="UP000292346">
    <property type="component" value="Unassembled WGS sequence"/>
</dbReference>
<dbReference type="InterPro" id="IPR011013">
    <property type="entry name" value="Gal_mutarotase_sf_dom"/>
</dbReference>
<evidence type="ECO:0000256" key="3">
    <source>
        <dbReference type="ARBA" id="ARBA00012756"/>
    </source>
</evidence>
<dbReference type="AlphaFoldDB" id="A0A4R0H205"/>
<dbReference type="GO" id="GO:0009341">
    <property type="term" value="C:beta-galactosidase complex"/>
    <property type="evidence" value="ECO:0007669"/>
    <property type="project" value="InterPro"/>
</dbReference>
<dbReference type="EMBL" id="SJJZ01000005">
    <property type="protein sequence ID" value="TCC02590.1"/>
    <property type="molecule type" value="Genomic_DNA"/>
</dbReference>
<comment type="caution">
    <text evidence="9">The sequence shown here is derived from an EMBL/GenBank/DDBJ whole genome shotgun (WGS) entry which is preliminary data.</text>
</comment>
<dbReference type="PROSITE" id="PS00608">
    <property type="entry name" value="GLYCOSYL_HYDROL_F2_2"/>
    <property type="match status" value="1"/>
</dbReference>
<dbReference type="SUPFAM" id="SSF49303">
    <property type="entry name" value="beta-Galactosidase/glucuronidase domain"/>
    <property type="match status" value="2"/>
</dbReference>
<dbReference type="EC" id="3.2.1.23" evidence="3"/>
<name>A0A4R0H205_9ACTN</name>
<protein>
    <recommendedName>
        <fullName evidence="4">Beta-galactosidase</fullName>
        <ecNumber evidence="3">3.2.1.23</ecNumber>
    </recommendedName>
    <alternativeName>
        <fullName evidence="7">Lactase</fullName>
    </alternativeName>
</protein>
<dbReference type="Gene3D" id="2.60.120.260">
    <property type="entry name" value="Galactose-binding domain-like"/>
    <property type="match status" value="1"/>
</dbReference>
<dbReference type="InterPro" id="IPR023232">
    <property type="entry name" value="Glyco_hydro_2_AS"/>
</dbReference>
<dbReference type="InterPro" id="IPR006104">
    <property type="entry name" value="Glyco_hydro_2_N"/>
</dbReference>
<dbReference type="OrthoDB" id="9762066at2"/>
<dbReference type="InterPro" id="IPR032312">
    <property type="entry name" value="LacZ_4"/>
</dbReference>
<dbReference type="InterPro" id="IPR036156">
    <property type="entry name" value="Beta-gal/glucu_dom_sf"/>
</dbReference>
<dbReference type="PANTHER" id="PTHR46323:SF2">
    <property type="entry name" value="BETA-GALACTOSIDASE"/>
    <property type="match status" value="1"/>
</dbReference>
<evidence type="ECO:0000313" key="9">
    <source>
        <dbReference type="EMBL" id="TCC02590.1"/>
    </source>
</evidence>
<comment type="catalytic activity">
    <reaction evidence="1">
        <text>Hydrolysis of terminal non-reducing beta-D-galactose residues in beta-D-galactosides.</text>
        <dbReference type="EC" id="3.2.1.23"/>
    </reaction>
</comment>
<sequence length="986" mass="109936">MGRSGAQGGAVRYFEDLTPSTGAREPRAWLRSSRPQISLNGRWNFKLWESAPDGMPKVEADWCELTVPGHWVLQGHDRPRYTNTAFPFPIDPPYAPDANPTGDHVRTFELPDDWPIDGAVLRFEGVDSCFKVWVNGTEVGTAKGSRLPSEFTVGQLLRPGRNTLAVRVHQWSSGSYLEDQDMWWLPGIFRDVTLLARPLIDDVFVHASYDHLTGAGTLRVDVTSGTGSESVLGAVVRVPELGVVVEPGVPVTIREVEPWSAELPRLYDATVEVPGETAALRIGFRTVAMVDELFTANGQPLFFRGVNRHEHDERRGRAMTVDAMRQDLVLMKQHNINAVRTAHYPPHPAFLDLCDELGLWVIDECDIETHGFIYTDWRGNPADDPDWAPMMLDRMRRMVERDKNHPSVVIWSLANESHRGRNFGELATWTRQRDPDRAVFYERDRTYEFSDFYSLMYPPLEDLEAIGTRTEDVPEETAEHPELEARRRALPFILAEYAHAMGNGPGGLADYQRILEHYPRLQGGFLWEWIDHGLLLPGATDHVYGGDFGERLHGTNFCIDGLLFPDRTPSPGLTEYKKVLEPVRITGPDPLTIHNHRTFTDTTDLQFHWTLEQNGQELATGHLPLPSIPPGQSTTIPLPSTAHSAAPALRAASSPSSGERVLTVRAVLAKDTAWATAGHEVAWAQFVLEQPAPAAAPVVHSAPVVDSGDLLTLGGGEFDRRTGKLTRLFGQVVDGPELDLWRAPTDNDNGQGGRNGVTQEWRAAGLDRLLHRVDAVEVQDNELIVRTRVAPEGLGLSVHTTYRWTADQHSLQLTVDVQPEGEWAGTAVTPRCSSWPRVGVRLTLPKELENVQWYGGGPGEAYADSREAARVGRYRRTVDELQTPYVVPQENGSRVDVRWAELTDAKGNGFRVSGTPNFQLTARRWTTEDLERARHRSDLTPHDHIYLNLDLAQNGLGSASCGPPATQQHTLEVAPYTFTLGFHPYS</sequence>
<evidence type="ECO:0000256" key="6">
    <source>
        <dbReference type="ARBA" id="ARBA00023295"/>
    </source>
</evidence>
<dbReference type="SUPFAM" id="SSF51445">
    <property type="entry name" value="(Trans)glycosidases"/>
    <property type="match status" value="1"/>
</dbReference>
<dbReference type="PROSITE" id="PS00719">
    <property type="entry name" value="GLYCOSYL_HYDROL_F2_1"/>
    <property type="match status" value="1"/>
</dbReference>
<keyword evidence="10" id="KW-1185">Reference proteome</keyword>
<reference evidence="9 10" key="1">
    <citation type="submission" date="2019-02" db="EMBL/GenBank/DDBJ databases">
        <title>Kribbella capetownensis sp. nov. and Kribbella speibonae sp. nov., isolated from soil.</title>
        <authorList>
            <person name="Curtis S.M."/>
            <person name="Norton I."/>
            <person name="Everest G.J."/>
            <person name="Meyers P.R."/>
        </authorList>
    </citation>
    <scope>NUCLEOTIDE SEQUENCE [LARGE SCALE GENOMIC DNA]</scope>
    <source>
        <strain evidence="9 10">KCTC 29219</strain>
    </source>
</reference>
<feature type="domain" description="Beta galactosidase small chain/" evidence="8">
    <location>
        <begin position="712"/>
        <end position="983"/>
    </location>
</feature>
<dbReference type="Pfam" id="PF02929">
    <property type="entry name" value="Bgal_small_N"/>
    <property type="match status" value="1"/>
</dbReference>
<dbReference type="SUPFAM" id="SSF49785">
    <property type="entry name" value="Galactose-binding domain-like"/>
    <property type="match status" value="1"/>
</dbReference>
<evidence type="ECO:0000256" key="4">
    <source>
        <dbReference type="ARBA" id="ARBA00013303"/>
    </source>
</evidence>
<dbReference type="InterPro" id="IPR006101">
    <property type="entry name" value="Glyco_hydro_2"/>
</dbReference>
<dbReference type="Pfam" id="PF02837">
    <property type="entry name" value="Glyco_hydro_2_N"/>
    <property type="match status" value="1"/>
</dbReference>
<dbReference type="SUPFAM" id="SSF74650">
    <property type="entry name" value="Galactose mutarotase-like"/>
    <property type="match status" value="1"/>
</dbReference>
<dbReference type="GO" id="GO:0004565">
    <property type="term" value="F:beta-galactosidase activity"/>
    <property type="evidence" value="ECO:0007669"/>
    <property type="project" value="UniProtKB-EC"/>
</dbReference>
<evidence type="ECO:0000313" key="10">
    <source>
        <dbReference type="Proteomes" id="UP000292346"/>
    </source>
</evidence>
<dbReference type="GO" id="GO:0005990">
    <property type="term" value="P:lactose catabolic process"/>
    <property type="evidence" value="ECO:0007669"/>
    <property type="project" value="TreeGrafter"/>
</dbReference>
<dbReference type="PANTHER" id="PTHR46323">
    <property type="entry name" value="BETA-GALACTOSIDASE"/>
    <property type="match status" value="1"/>
</dbReference>
<dbReference type="Pfam" id="PF16353">
    <property type="entry name" value="LacZ_4"/>
    <property type="match status" value="1"/>
</dbReference>
<dbReference type="PRINTS" id="PR00132">
    <property type="entry name" value="GLHYDRLASE2"/>
</dbReference>
<keyword evidence="6" id="KW-0326">Glycosidase</keyword>
<evidence type="ECO:0000256" key="7">
    <source>
        <dbReference type="ARBA" id="ARBA00032230"/>
    </source>
</evidence>
<dbReference type="Gene3D" id="2.60.40.10">
    <property type="entry name" value="Immunoglobulins"/>
    <property type="match status" value="2"/>
</dbReference>
<evidence type="ECO:0000259" key="8">
    <source>
        <dbReference type="SMART" id="SM01038"/>
    </source>
</evidence>
<dbReference type="InterPro" id="IPR006103">
    <property type="entry name" value="Glyco_hydro_2_cat"/>
</dbReference>
<dbReference type="GO" id="GO:0030246">
    <property type="term" value="F:carbohydrate binding"/>
    <property type="evidence" value="ECO:0007669"/>
    <property type="project" value="InterPro"/>
</dbReference>
<dbReference type="Gene3D" id="2.70.98.10">
    <property type="match status" value="1"/>
</dbReference>
<dbReference type="InterPro" id="IPR017853">
    <property type="entry name" value="GH"/>
</dbReference>
<dbReference type="InterPro" id="IPR023230">
    <property type="entry name" value="Glyco_hydro_2_CS"/>
</dbReference>
<organism evidence="9 10">
    <name type="scientific">Kribbella soli</name>
    <dbReference type="NCBI Taxonomy" id="1124743"/>
    <lineage>
        <taxon>Bacteria</taxon>
        <taxon>Bacillati</taxon>
        <taxon>Actinomycetota</taxon>
        <taxon>Actinomycetes</taxon>
        <taxon>Propionibacteriales</taxon>
        <taxon>Kribbellaceae</taxon>
        <taxon>Kribbella</taxon>
    </lineage>
</organism>
<dbReference type="InterPro" id="IPR004199">
    <property type="entry name" value="B-gal_small/dom_5"/>
</dbReference>
<evidence type="ECO:0000256" key="5">
    <source>
        <dbReference type="ARBA" id="ARBA00022801"/>
    </source>
</evidence>
<proteinExistence type="inferred from homology"/>
<dbReference type="Gene3D" id="3.20.20.80">
    <property type="entry name" value="Glycosidases"/>
    <property type="match status" value="1"/>
</dbReference>
<dbReference type="InterPro" id="IPR014718">
    <property type="entry name" value="GH-type_carb-bd"/>
</dbReference>
<dbReference type="InterPro" id="IPR050347">
    <property type="entry name" value="Bact_Beta-galactosidase"/>
</dbReference>
<evidence type="ECO:0000256" key="1">
    <source>
        <dbReference type="ARBA" id="ARBA00001412"/>
    </source>
</evidence>
<gene>
    <name evidence="9" type="ORF">E0H45_36740</name>
</gene>
<dbReference type="InterPro" id="IPR008979">
    <property type="entry name" value="Galactose-bd-like_sf"/>
</dbReference>
<comment type="similarity">
    <text evidence="2">Belongs to the glycosyl hydrolase 2 family.</text>
</comment>
<dbReference type="SMART" id="SM01038">
    <property type="entry name" value="Bgal_small_N"/>
    <property type="match status" value="1"/>
</dbReference>